<dbReference type="GO" id="GO:0003700">
    <property type="term" value="F:DNA-binding transcription factor activity"/>
    <property type="evidence" value="ECO:0007669"/>
    <property type="project" value="InterPro"/>
</dbReference>
<dbReference type="SUPFAM" id="SSF47979">
    <property type="entry name" value="Iron-dependent repressor protein, dimerization domain"/>
    <property type="match status" value="1"/>
</dbReference>
<proteinExistence type="inferred from homology"/>
<evidence type="ECO:0000256" key="3">
    <source>
        <dbReference type="ARBA" id="ARBA00011738"/>
    </source>
</evidence>
<evidence type="ECO:0000256" key="8">
    <source>
        <dbReference type="ARBA" id="ARBA00023163"/>
    </source>
</evidence>
<dbReference type="InterPro" id="IPR038157">
    <property type="entry name" value="FeoA_core_dom"/>
</dbReference>
<dbReference type="PANTHER" id="PTHR33238">
    <property type="entry name" value="IRON (METAL) DEPENDENT REPRESSOR, DTXR FAMILY"/>
    <property type="match status" value="1"/>
</dbReference>
<dbReference type="InterPro" id="IPR050536">
    <property type="entry name" value="DtxR_MntR_Metal-Reg"/>
</dbReference>
<dbReference type="InterPro" id="IPR022687">
    <property type="entry name" value="HTH_DTXR"/>
</dbReference>
<dbReference type="Gene3D" id="1.10.10.10">
    <property type="entry name" value="Winged helix-like DNA-binding domain superfamily/Winged helix DNA-binding domain"/>
    <property type="match status" value="1"/>
</dbReference>
<protein>
    <recommendedName>
        <fullName evidence="4">Transcriptional regulator MntR</fullName>
    </recommendedName>
</protein>
<dbReference type="Pfam" id="PF02742">
    <property type="entry name" value="Fe_dep_repr_C"/>
    <property type="match status" value="1"/>
</dbReference>
<dbReference type="GO" id="GO:0005737">
    <property type="term" value="C:cytoplasm"/>
    <property type="evidence" value="ECO:0007669"/>
    <property type="project" value="UniProtKB-SubCell"/>
</dbReference>
<evidence type="ECO:0000256" key="4">
    <source>
        <dbReference type="ARBA" id="ARBA00022386"/>
    </source>
</evidence>
<sequence>MITVSKEDYLKSILEAESEGETVISARLADFHKVSPPAVTMALRRLKKDGLVRVDGEGEVRLTATGRKIARKLTLRHHLIERMLSEIFGMEWWKVHDEAERLEHAVSPDFEAKLLVKLGSGGACPHGNLSEVESSASRRKRGLVLLADAELETTYTVSGIYERDRQLLEFLETRGIRPGSRLRLLERNYDQTLTLSTPAGTFSLGPAASRRVWLASATRAKR</sequence>
<evidence type="ECO:0000256" key="1">
    <source>
        <dbReference type="ARBA" id="ARBA00004496"/>
    </source>
</evidence>
<dbReference type="PROSITE" id="PS50944">
    <property type="entry name" value="HTH_DTXR"/>
    <property type="match status" value="1"/>
</dbReference>
<dbReference type="InterPro" id="IPR008988">
    <property type="entry name" value="Transcriptional_repressor_C"/>
</dbReference>
<comment type="similarity">
    <text evidence="2">Belongs to the DtxR/MntR family.</text>
</comment>
<dbReference type="GO" id="GO:0045892">
    <property type="term" value="P:negative regulation of DNA-templated transcription"/>
    <property type="evidence" value="ECO:0007669"/>
    <property type="project" value="TreeGrafter"/>
</dbReference>
<evidence type="ECO:0000256" key="5">
    <source>
        <dbReference type="ARBA" id="ARBA00023004"/>
    </source>
</evidence>
<evidence type="ECO:0000256" key="6">
    <source>
        <dbReference type="ARBA" id="ARBA00023015"/>
    </source>
</evidence>
<name>A0A2U3KJG8_9BACT</name>
<comment type="subunit">
    <text evidence="3">Homodimer.</text>
</comment>
<dbReference type="InterPro" id="IPR036388">
    <property type="entry name" value="WH-like_DNA-bd_sf"/>
</dbReference>
<evidence type="ECO:0000256" key="7">
    <source>
        <dbReference type="ARBA" id="ARBA00023125"/>
    </source>
</evidence>
<dbReference type="InterPro" id="IPR036390">
    <property type="entry name" value="WH_DNA-bd_sf"/>
</dbReference>
<dbReference type="SMART" id="SM00899">
    <property type="entry name" value="FeoA"/>
    <property type="match status" value="1"/>
</dbReference>
<comment type="function">
    <text evidence="9">In the presence of manganese, represses expression of mntH and mntS. Up-regulates expression of mntP.</text>
</comment>
<evidence type="ECO:0000256" key="2">
    <source>
        <dbReference type="ARBA" id="ARBA00007871"/>
    </source>
</evidence>
<keyword evidence="7" id="KW-0238">DNA-binding</keyword>
<keyword evidence="5" id="KW-0408">Iron</keyword>
<evidence type="ECO:0000256" key="9">
    <source>
        <dbReference type="ARBA" id="ARBA00025185"/>
    </source>
</evidence>
<dbReference type="PANTHER" id="PTHR33238:SF10">
    <property type="entry name" value="IRON-DEPENDENT REPRESSOR IDER"/>
    <property type="match status" value="1"/>
</dbReference>
<dbReference type="AlphaFoldDB" id="A0A2U3KJG8"/>
<dbReference type="InterPro" id="IPR036421">
    <property type="entry name" value="Fe_dep_repressor_sf"/>
</dbReference>
<dbReference type="InterPro" id="IPR007167">
    <property type="entry name" value="Fe-transptr_FeoA-like"/>
</dbReference>
<evidence type="ECO:0000313" key="11">
    <source>
        <dbReference type="EMBL" id="SPF39687.1"/>
    </source>
</evidence>
<evidence type="ECO:0000313" key="12">
    <source>
        <dbReference type="Proteomes" id="UP000238701"/>
    </source>
</evidence>
<dbReference type="SUPFAM" id="SSF50037">
    <property type="entry name" value="C-terminal domain of transcriptional repressors"/>
    <property type="match status" value="1"/>
</dbReference>
<dbReference type="GO" id="GO:0046914">
    <property type="term" value="F:transition metal ion binding"/>
    <property type="evidence" value="ECO:0007669"/>
    <property type="project" value="InterPro"/>
</dbReference>
<dbReference type="Gene3D" id="2.30.30.90">
    <property type="match status" value="1"/>
</dbReference>
<reference evidence="12" key="1">
    <citation type="submission" date="2018-02" db="EMBL/GenBank/DDBJ databases">
        <authorList>
            <person name="Hausmann B."/>
        </authorList>
    </citation>
    <scope>NUCLEOTIDE SEQUENCE [LARGE SCALE GENOMIC DNA]</scope>
    <source>
        <strain evidence="12">Peat soil MAG SbA1</strain>
    </source>
</reference>
<dbReference type="Pfam" id="PF04023">
    <property type="entry name" value="FeoA"/>
    <property type="match status" value="1"/>
</dbReference>
<dbReference type="SUPFAM" id="SSF46785">
    <property type="entry name" value="Winged helix' DNA-binding domain"/>
    <property type="match status" value="1"/>
</dbReference>
<dbReference type="GO" id="GO:0046983">
    <property type="term" value="F:protein dimerization activity"/>
    <property type="evidence" value="ECO:0007669"/>
    <property type="project" value="InterPro"/>
</dbReference>
<dbReference type="SMART" id="SM00529">
    <property type="entry name" value="HTH_DTXR"/>
    <property type="match status" value="1"/>
</dbReference>
<dbReference type="OrthoDB" id="9791355at2"/>
<organism evidence="11 12">
    <name type="scientific">Candidatus Sulfotelmatobacter kueseliae</name>
    <dbReference type="NCBI Taxonomy" id="2042962"/>
    <lineage>
        <taxon>Bacteria</taxon>
        <taxon>Pseudomonadati</taxon>
        <taxon>Acidobacteriota</taxon>
        <taxon>Terriglobia</taxon>
        <taxon>Terriglobales</taxon>
        <taxon>Candidatus Korobacteraceae</taxon>
        <taxon>Candidatus Sulfotelmatobacter</taxon>
    </lineage>
</organism>
<dbReference type="Pfam" id="PF01325">
    <property type="entry name" value="Fe_dep_repress"/>
    <property type="match status" value="1"/>
</dbReference>
<gene>
    <name evidence="11" type="primary">dtxR</name>
    <name evidence="11" type="ORF">SBA1_290049</name>
</gene>
<evidence type="ECO:0000259" key="10">
    <source>
        <dbReference type="PROSITE" id="PS50944"/>
    </source>
</evidence>
<dbReference type="InterPro" id="IPR001367">
    <property type="entry name" value="Fe_dep_repressor"/>
</dbReference>
<keyword evidence="8" id="KW-0804">Transcription</keyword>
<accession>A0A2U3KJG8</accession>
<dbReference type="EMBL" id="OMOD01000121">
    <property type="protein sequence ID" value="SPF39687.1"/>
    <property type="molecule type" value="Genomic_DNA"/>
</dbReference>
<dbReference type="Proteomes" id="UP000238701">
    <property type="component" value="Unassembled WGS sequence"/>
</dbReference>
<feature type="domain" description="HTH dtxR-type" evidence="10">
    <location>
        <begin position="1"/>
        <end position="63"/>
    </location>
</feature>
<dbReference type="GO" id="GO:0003677">
    <property type="term" value="F:DNA binding"/>
    <property type="evidence" value="ECO:0007669"/>
    <property type="project" value="UniProtKB-KW"/>
</dbReference>
<keyword evidence="6" id="KW-0805">Transcription regulation</keyword>
<comment type="subcellular location">
    <subcellularLocation>
        <location evidence="1">Cytoplasm</location>
    </subcellularLocation>
</comment>
<dbReference type="InterPro" id="IPR022689">
    <property type="entry name" value="Iron_dep_repressor"/>
</dbReference>